<organism evidence="2 3">
    <name type="scientific">Amborella trichopoda</name>
    <dbReference type="NCBI Taxonomy" id="13333"/>
    <lineage>
        <taxon>Eukaryota</taxon>
        <taxon>Viridiplantae</taxon>
        <taxon>Streptophyta</taxon>
        <taxon>Embryophyta</taxon>
        <taxon>Tracheophyta</taxon>
        <taxon>Spermatophyta</taxon>
        <taxon>Magnoliopsida</taxon>
        <taxon>Amborellales</taxon>
        <taxon>Amborellaceae</taxon>
        <taxon>Amborella</taxon>
    </lineage>
</organism>
<evidence type="ECO:0008006" key="4">
    <source>
        <dbReference type="Google" id="ProtNLM"/>
    </source>
</evidence>
<dbReference type="Proteomes" id="UP000017836">
    <property type="component" value="Unassembled WGS sequence"/>
</dbReference>
<evidence type="ECO:0000256" key="1">
    <source>
        <dbReference type="SAM" id="MobiDB-lite"/>
    </source>
</evidence>
<dbReference type="PANTHER" id="PTHR34562">
    <property type="entry name" value="WPP DOMAIN-INTERACTING PROTEIN 2"/>
    <property type="match status" value="1"/>
</dbReference>
<dbReference type="InterPro" id="IPR044696">
    <property type="entry name" value="WIP1/2/3"/>
</dbReference>
<feature type="compositionally biased region" description="Basic and acidic residues" evidence="1">
    <location>
        <begin position="127"/>
        <end position="140"/>
    </location>
</feature>
<dbReference type="AlphaFoldDB" id="U5DA22"/>
<feature type="compositionally biased region" description="Basic and acidic residues" evidence="1">
    <location>
        <begin position="321"/>
        <end position="336"/>
    </location>
</feature>
<sequence length="525" mass="57049">MDFGDGSPRSRSEERENDENSGENPENPMNSCERNHQDNKGENPELPMCSSEREKNDSTGESPGKNPMSFSERGNEEKEEILEISNESTSEISSSRLAVDEGPENLSERENDHTLGESAENPINSSEGDKEEKEGEESPKTPKNFSGRKEETNGSNSVINHGPEKKVGVETSVNSTGSHVGESMGSDDNLERERGNSIENTGKETGSPLDRSDVKTKGAGLRKWRRIKREVAKDGDSSQDLHRVLKRDFSIVEQIKAGSVKVLSHEEKVKSEGSIGSANSTLGLNLAPGKAIFVAGSDSDNSEDRSSKSSTAASVSKSKPSMKEFSSKFISKEKLKTPIRTMGSNPQRTSLQRKDLVDASKKLRADRAGSKSGKIEKEKANIDNHHVEEEGSSSVESDLRSLFGVGASASSNSLYKSGSFSALSNGRWVEMERNLWSLNYGEENASYEHQSGEGSQMIHEGHGGSQSKENGGEIDCELRESEKEECVGGSEGHSNGQHLPQINPDSLEQSLIQLQAAQEALEKGD</sequence>
<feature type="region of interest" description="Disordered" evidence="1">
    <location>
        <begin position="1"/>
        <end position="222"/>
    </location>
</feature>
<feature type="compositionally biased region" description="Polar residues" evidence="1">
    <location>
        <begin position="492"/>
        <end position="508"/>
    </location>
</feature>
<feature type="compositionally biased region" description="Low complexity" evidence="1">
    <location>
        <begin position="308"/>
        <end position="320"/>
    </location>
</feature>
<evidence type="ECO:0000313" key="2">
    <source>
        <dbReference type="EMBL" id="ERN19035.1"/>
    </source>
</evidence>
<feature type="compositionally biased region" description="Basic and acidic residues" evidence="1">
    <location>
        <begin position="106"/>
        <end position="115"/>
    </location>
</feature>
<gene>
    <name evidence="2" type="ORF">AMTR_s00061p00069800</name>
</gene>
<dbReference type="EMBL" id="KI392075">
    <property type="protein sequence ID" value="ERN19035.1"/>
    <property type="molecule type" value="Genomic_DNA"/>
</dbReference>
<feature type="region of interest" description="Disordered" evidence="1">
    <location>
        <begin position="294"/>
        <end position="396"/>
    </location>
</feature>
<proteinExistence type="predicted"/>
<evidence type="ECO:0000313" key="3">
    <source>
        <dbReference type="Proteomes" id="UP000017836"/>
    </source>
</evidence>
<protein>
    <recommendedName>
        <fullName evidence="4">WPP domain-containing protein</fullName>
    </recommendedName>
</protein>
<feature type="region of interest" description="Disordered" evidence="1">
    <location>
        <begin position="446"/>
        <end position="508"/>
    </location>
</feature>
<keyword evidence="3" id="KW-1185">Reference proteome</keyword>
<feature type="compositionally biased region" description="Basic and acidic residues" evidence="1">
    <location>
        <begin position="33"/>
        <end position="43"/>
    </location>
</feature>
<name>U5DA22_AMBTC</name>
<dbReference type="HOGENOM" id="CLU_519138_0_0_1"/>
<accession>U5DA22</accession>
<reference evidence="3" key="1">
    <citation type="journal article" date="2013" name="Science">
        <title>The Amborella genome and the evolution of flowering plants.</title>
        <authorList>
            <consortium name="Amborella Genome Project"/>
        </authorList>
    </citation>
    <scope>NUCLEOTIDE SEQUENCE [LARGE SCALE GENOMIC DNA]</scope>
</reference>
<feature type="compositionally biased region" description="Low complexity" evidence="1">
    <location>
        <begin position="83"/>
        <end position="95"/>
    </location>
</feature>
<feature type="compositionally biased region" description="Basic and acidic residues" evidence="1">
    <location>
        <begin position="476"/>
        <end position="486"/>
    </location>
</feature>
<dbReference type="PANTHER" id="PTHR34562:SF8">
    <property type="entry name" value="WPP DOMAIN-INTERACTING PROTEIN 1"/>
    <property type="match status" value="1"/>
</dbReference>
<feature type="compositionally biased region" description="Basic and acidic residues" evidence="1">
    <location>
        <begin position="352"/>
        <end position="389"/>
    </location>
</feature>
<dbReference type="Gramene" id="ERN19035">
    <property type="protein sequence ID" value="ERN19035"/>
    <property type="gene ID" value="AMTR_s00061p00069800"/>
</dbReference>